<dbReference type="Proteomes" id="UP001312865">
    <property type="component" value="Unassembled WGS sequence"/>
</dbReference>
<accession>A0ABU8HKC3</accession>
<gene>
    <name evidence="2" type="ORF">WAK64_22145</name>
</gene>
<feature type="transmembrane region" description="Helical" evidence="1">
    <location>
        <begin position="197"/>
        <end position="221"/>
    </location>
</feature>
<dbReference type="RefSeq" id="WP_336589141.1">
    <property type="nucleotide sequence ID" value="NZ_JBBAXC010000036.1"/>
</dbReference>
<keyword evidence="1" id="KW-1133">Transmembrane helix</keyword>
<evidence type="ECO:0008006" key="4">
    <source>
        <dbReference type="Google" id="ProtNLM"/>
    </source>
</evidence>
<sequence length="371" mass="44039">MAETYGTVITDEMVNRMKKDYEAQMKEVNDITSKRISKTYPDMNEFYSDTSFYREEVFTAEDLGFFSNTALFELYYFNSLHVDEGFQKFDPDKVAEIEMKMYGISGSAAKLIRSQYDKFNQRYLEVVDNKEYKHLFPAQSVFGTHLLLFKTMFKTLLLESLILTILVTAYVMNFEFDRGTYLLAYSTKRGRELWIDKIWAALITNFGMWTLIMASSLIAYFNVFSYREFWHVPISSYFNAGKEWFMSWWNLSFLDYLSAVIILAYLLIILFTLMTVIFTRWIHNSYLVFFLFVFLFGVIFAIPGWIPSHNIAYVFSFFTPVNLILNSFEWFMYRPVKFTAYFEIITVAVWLVLLLFATLFCIKSFRKHDLK</sequence>
<evidence type="ECO:0000256" key="1">
    <source>
        <dbReference type="SAM" id="Phobius"/>
    </source>
</evidence>
<evidence type="ECO:0000313" key="3">
    <source>
        <dbReference type="Proteomes" id="UP001312865"/>
    </source>
</evidence>
<proteinExistence type="predicted"/>
<feature type="transmembrane region" description="Helical" evidence="1">
    <location>
        <begin position="156"/>
        <end position="176"/>
    </location>
</feature>
<organism evidence="2 3">
    <name type="scientific">Bacillus spongiae</name>
    <dbReference type="NCBI Taxonomy" id="2683610"/>
    <lineage>
        <taxon>Bacteria</taxon>
        <taxon>Bacillati</taxon>
        <taxon>Bacillota</taxon>
        <taxon>Bacilli</taxon>
        <taxon>Bacillales</taxon>
        <taxon>Bacillaceae</taxon>
        <taxon>Bacillus</taxon>
    </lineage>
</organism>
<dbReference type="EMBL" id="JBBAXC010000036">
    <property type="protein sequence ID" value="MEI5909697.1"/>
    <property type="molecule type" value="Genomic_DNA"/>
</dbReference>
<reference evidence="2 3" key="1">
    <citation type="journal article" date="2018" name="J. Microbiol.">
        <title>Bacillus spongiae sp. nov., isolated from sponge of Jeju Island.</title>
        <authorList>
            <person name="Lee G.E."/>
            <person name="Im W.T."/>
            <person name="Park J.S."/>
        </authorList>
    </citation>
    <scope>NUCLEOTIDE SEQUENCE [LARGE SCALE GENOMIC DNA]</scope>
    <source>
        <strain evidence="2 3">135PIL107-10</strain>
    </source>
</reference>
<protein>
    <recommendedName>
        <fullName evidence="4">ABC transporter permease</fullName>
    </recommendedName>
</protein>
<keyword evidence="1" id="KW-0472">Membrane</keyword>
<feature type="transmembrane region" description="Helical" evidence="1">
    <location>
        <begin position="340"/>
        <end position="365"/>
    </location>
</feature>
<comment type="caution">
    <text evidence="2">The sequence shown here is derived from an EMBL/GenBank/DDBJ whole genome shotgun (WGS) entry which is preliminary data.</text>
</comment>
<feature type="transmembrane region" description="Helical" evidence="1">
    <location>
        <begin position="312"/>
        <end position="333"/>
    </location>
</feature>
<feature type="transmembrane region" description="Helical" evidence="1">
    <location>
        <begin position="256"/>
        <end position="279"/>
    </location>
</feature>
<keyword evidence="1" id="KW-0812">Transmembrane</keyword>
<name>A0ABU8HKC3_9BACI</name>
<feature type="transmembrane region" description="Helical" evidence="1">
    <location>
        <begin position="286"/>
        <end position="306"/>
    </location>
</feature>
<keyword evidence="3" id="KW-1185">Reference proteome</keyword>
<evidence type="ECO:0000313" key="2">
    <source>
        <dbReference type="EMBL" id="MEI5909697.1"/>
    </source>
</evidence>